<reference evidence="9 10" key="1">
    <citation type="submission" date="2024-02" db="EMBL/GenBank/DDBJ databases">
        <authorList>
            <consortium name="ELIXIR-Norway"/>
            <consortium name="Elixir Norway"/>
        </authorList>
    </citation>
    <scope>NUCLEOTIDE SEQUENCE [LARGE SCALE GENOMIC DNA]</scope>
</reference>
<dbReference type="Pfam" id="PF21090">
    <property type="entry name" value="P-loop_SecA"/>
    <property type="match status" value="1"/>
</dbReference>
<gene>
    <name evidence="9" type="ORF">CSSPJE1EN1_LOCUS13541</name>
</gene>
<organism evidence="9 10">
    <name type="scientific">Sphagnum jensenii</name>
    <dbReference type="NCBI Taxonomy" id="128206"/>
    <lineage>
        <taxon>Eukaryota</taxon>
        <taxon>Viridiplantae</taxon>
        <taxon>Streptophyta</taxon>
        <taxon>Embryophyta</taxon>
        <taxon>Bryophyta</taxon>
        <taxon>Sphagnophytina</taxon>
        <taxon>Sphagnopsida</taxon>
        <taxon>Sphagnales</taxon>
        <taxon>Sphagnaceae</taxon>
        <taxon>Sphagnum</taxon>
    </lineage>
</organism>
<sequence>MIIWKVESDVVFRTVNGKWHATVLEIACMHKTGHPVLLGTTSMEQSEALSKQLTEASIPHQVLNTNLENVE</sequence>
<evidence type="ECO:0000256" key="7">
    <source>
        <dbReference type="ARBA" id="ARBA00023136"/>
    </source>
</evidence>
<keyword evidence="4" id="KW-0653">Protein transport</keyword>
<keyword evidence="1" id="KW-0813">Transport</keyword>
<accession>A0ABP0WQV5</accession>
<evidence type="ECO:0000256" key="1">
    <source>
        <dbReference type="ARBA" id="ARBA00022448"/>
    </source>
</evidence>
<dbReference type="Proteomes" id="UP001497444">
    <property type="component" value="Chromosome 2"/>
</dbReference>
<protein>
    <recommendedName>
        <fullName evidence="8">SecA family profile domain-containing protein</fullName>
    </recommendedName>
</protein>
<evidence type="ECO:0000256" key="4">
    <source>
        <dbReference type="ARBA" id="ARBA00022927"/>
    </source>
</evidence>
<proteinExistence type="predicted"/>
<keyword evidence="7" id="KW-0472">Membrane</keyword>
<dbReference type="PANTHER" id="PTHR30612:SF0">
    <property type="entry name" value="CHLOROPLAST PROTEIN-TRANSPORTING ATPASE"/>
    <property type="match status" value="1"/>
</dbReference>
<name>A0ABP0WQV5_9BRYO</name>
<keyword evidence="3" id="KW-0067">ATP-binding</keyword>
<keyword evidence="5" id="KW-1278">Translocase</keyword>
<keyword evidence="2" id="KW-0547">Nucleotide-binding</keyword>
<dbReference type="InterPro" id="IPR014018">
    <property type="entry name" value="SecA_motor_DEAD"/>
</dbReference>
<dbReference type="InterPro" id="IPR044722">
    <property type="entry name" value="SecA_SF2_C"/>
</dbReference>
<dbReference type="PANTHER" id="PTHR30612">
    <property type="entry name" value="SECA INNER MEMBRANE COMPONENT OF SEC PROTEIN SECRETION SYSTEM"/>
    <property type="match status" value="1"/>
</dbReference>
<feature type="domain" description="SecA family profile" evidence="8">
    <location>
        <begin position="1"/>
        <end position="71"/>
    </location>
</feature>
<dbReference type="SUPFAM" id="SSF52540">
    <property type="entry name" value="P-loop containing nucleoside triphosphate hydrolases"/>
    <property type="match status" value="1"/>
</dbReference>
<keyword evidence="10" id="KW-1185">Reference proteome</keyword>
<dbReference type="InterPro" id="IPR027417">
    <property type="entry name" value="P-loop_NTPase"/>
</dbReference>
<evidence type="ECO:0000256" key="6">
    <source>
        <dbReference type="ARBA" id="ARBA00023010"/>
    </source>
</evidence>
<evidence type="ECO:0000256" key="5">
    <source>
        <dbReference type="ARBA" id="ARBA00022967"/>
    </source>
</evidence>
<dbReference type="InterPro" id="IPR000185">
    <property type="entry name" value="SecA"/>
</dbReference>
<evidence type="ECO:0000256" key="3">
    <source>
        <dbReference type="ARBA" id="ARBA00022840"/>
    </source>
</evidence>
<dbReference type="PROSITE" id="PS51196">
    <property type="entry name" value="SECA_MOTOR_DEAD"/>
    <property type="match status" value="1"/>
</dbReference>
<evidence type="ECO:0000256" key="2">
    <source>
        <dbReference type="ARBA" id="ARBA00022741"/>
    </source>
</evidence>
<dbReference type="EMBL" id="OZ020097">
    <property type="protein sequence ID" value="CAK9268063.1"/>
    <property type="molecule type" value="Genomic_DNA"/>
</dbReference>
<keyword evidence="6" id="KW-0811">Translocation</keyword>
<evidence type="ECO:0000313" key="10">
    <source>
        <dbReference type="Proteomes" id="UP001497444"/>
    </source>
</evidence>
<dbReference type="Gene3D" id="3.40.50.300">
    <property type="entry name" value="P-loop containing nucleotide triphosphate hydrolases"/>
    <property type="match status" value="1"/>
</dbReference>
<evidence type="ECO:0000313" key="9">
    <source>
        <dbReference type="EMBL" id="CAK9268063.1"/>
    </source>
</evidence>
<evidence type="ECO:0000259" key="8">
    <source>
        <dbReference type="PROSITE" id="PS51196"/>
    </source>
</evidence>